<proteinExistence type="predicted"/>
<dbReference type="EMBL" id="BMQJ01000002">
    <property type="protein sequence ID" value="GGP84434.1"/>
    <property type="molecule type" value="Genomic_DNA"/>
</dbReference>
<evidence type="ECO:0000313" key="1">
    <source>
        <dbReference type="EMBL" id="GGP84434.1"/>
    </source>
</evidence>
<dbReference type="RefSeq" id="WP_189245413.1">
    <property type="nucleotide sequence ID" value="NZ_BMQJ01000002.1"/>
</dbReference>
<evidence type="ECO:0008006" key="3">
    <source>
        <dbReference type="Google" id="ProtNLM"/>
    </source>
</evidence>
<keyword evidence="2" id="KW-1185">Reference proteome</keyword>
<reference evidence="2" key="1">
    <citation type="journal article" date="2019" name="Int. J. Syst. Evol. Microbiol.">
        <title>The Global Catalogue of Microorganisms (GCM) 10K type strain sequencing project: providing services to taxonomists for standard genome sequencing and annotation.</title>
        <authorList>
            <consortium name="The Broad Institute Genomics Platform"/>
            <consortium name="The Broad Institute Genome Sequencing Center for Infectious Disease"/>
            <person name="Wu L."/>
            <person name="Ma J."/>
        </authorList>
    </citation>
    <scope>NUCLEOTIDE SEQUENCE [LARGE SCALE GENOMIC DNA]</scope>
    <source>
        <strain evidence="2">JCM 3115</strain>
    </source>
</reference>
<accession>A0ABQ2QMF9</accession>
<gene>
    <name evidence="1" type="ORF">GCM10010140_11930</name>
</gene>
<name>A0ABQ2QMF9_9ACTN</name>
<organism evidence="1 2">
    <name type="scientific">Streptosporangium pseudovulgare</name>
    <dbReference type="NCBI Taxonomy" id="35765"/>
    <lineage>
        <taxon>Bacteria</taxon>
        <taxon>Bacillati</taxon>
        <taxon>Actinomycetota</taxon>
        <taxon>Actinomycetes</taxon>
        <taxon>Streptosporangiales</taxon>
        <taxon>Streptosporangiaceae</taxon>
        <taxon>Streptosporangium</taxon>
    </lineage>
</organism>
<dbReference type="Proteomes" id="UP000611554">
    <property type="component" value="Unassembled WGS sequence"/>
</dbReference>
<comment type="caution">
    <text evidence="1">The sequence shown here is derived from an EMBL/GenBank/DDBJ whole genome shotgun (WGS) entry which is preliminary data.</text>
</comment>
<protein>
    <recommendedName>
        <fullName evidence="3">Transcriptional regulator</fullName>
    </recommendedName>
</protein>
<sequence>MQLSKQETPEGWRIWRNSERGPWWARREAPPNFTNKQIDAGLQATLSHDDLDVLRKLIDDQKQLEAELGADPGAS</sequence>
<evidence type="ECO:0000313" key="2">
    <source>
        <dbReference type="Proteomes" id="UP000611554"/>
    </source>
</evidence>